<dbReference type="AlphaFoldDB" id="A0A9P7N0P7"/>
<feature type="compositionally biased region" description="Polar residues" evidence="1">
    <location>
        <begin position="32"/>
        <end position="43"/>
    </location>
</feature>
<comment type="caution">
    <text evidence="2">The sequence shown here is derived from an EMBL/GenBank/DDBJ whole genome shotgun (WGS) entry which is preliminary data.</text>
</comment>
<dbReference type="OrthoDB" id="197419at2759"/>
<accession>A0A9P7N0P7</accession>
<evidence type="ECO:0000313" key="3">
    <source>
        <dbReference type="Proteomes" id="UP000748025"/>
    </source>
</evidence>
<name>A0A9P7N0P7_9HYPO</name>
<organism evidence="2 3">
    <name type="scientific">Claviceps pusilla</name>
    <dbReference type="NCBI Taxonomy" id="123648"/>
    <lineage>
        <taxon>Eukaryota</taxon>
        <taxon>Fungi</taxon>
        <taxon>Dikarya</taxon>
        <taxon>Ascomycota</taxon>
        <taxon>Pezizomycotina</taxon>
        <taxon>Sordariomycetes</taxon>
        <taxon>Hypocreomycetidae</taxon>
        <taxon>Hypocreales</taxon>
        <taxon>Clavicipitaceae</taxon>
        <taxon>Claviceps</taxon>
    </lineage>
</organism>
<evidence type="ECO:0000256" key="1">
    <source>
        <dbReference type="SAM" id="MobiDB-lite"/>
    </source>
</evidence>
<gene>
    <name evidence="2" type="ORF">E4U43_006706</name>
</gene>
<dbReference type="EMBL" id="SRPW01004716">
    <property type="protein sequence ID" value="KAG5980726.1"/>
    <property type="molecule type" value="Genomic_DNA"/>
</dbReference>
<keyword evidence="3" id="KW-1185">Reference proteome</keyword>
<evidence type="ECO:0000313" key="2">
    <source>
        <dbReference type="EMBL" id="KAG5980726.1"/>
    </source>
</evidence>
<feature type="compositionally biased region" description="Basic and acidic residues" evidence="1">
    <location>
        <begin position="50"/>
        <end position="60"/>
    </location>
</feature>
<dbReference type="Proteomes" id="UP000748025">
    <property type="component" value="Unassembled WGS sequence"/>
</dbReference>
<reference evidence="2" key="1">
    <citation type="journal article" date="2020" name="bioRxiv">
        <title>Whole genome comparisons of ergot fungi reveals the divergence and evolution of species within the genus Claviceps are the result of varying mechanisms driving genome evolution and host range expansion.</title>
        <authorList>
            <person name="Wyka S.A."/>
            <person name="Mondo S.J."/>
            <person name="Liu M."/>
            <person name="Dettman J."/>
            <person name="Nalam V."/>
            <person name="Broders K.D."/>
        </authorList>
    </citation>
    <scope>NUCLEOTIDE SEQUENCE</scope>
    <source>
        <strain evidence="2">CCC 602</strain>
    </source>
</reference>
<protein>
    <submittedName>
        <fullName evidence="2">Uncharacterized protein</fullName>
    </submittedName>
</protein>
<sequence length="60" mass="6345">MDADDVLQRQVKEGIDAVIVDSVLAIRKGLTSGESAADTSNGTPVDEAEVELKLDDMKGQ</sequence>
<feature type="region of interest" description="Disordered" evidence="1">
    <location>
        <begin position="31"/>
        <end position="60"/>
    </location>
</feature>
<proteinExistence type="predicted"/>